<dbReference type="KEGG" id="cpas:Clopa_3151"/>
<dbReference type="RefSeq" id="WP_015616254.1">
    <property type="nucleotide sequence ID" value="NC_021182.1"/>
</dbReference>
<gene>
    <name evidence="1" type="ORF">Clopa_3151</name>
</gene>
<organism evidence="1 2">
    <name type="scientific">Clostridium pasteurianum BC1</name>
    <dbReference type="NCBI Taxonomy" id="86416"/>
    <lineage>
        <taxon>Bacteria</taxon>
        <taxon>Bacillati</taxon>
        <taxon>Bacillota</taxon>
        <taxon>Clostridia</taxon>
        <taxon>Eubacteriales</taxon>
        <taxon>Clostridiaceae</taxon>
        <taxon>Clostridium</taxon>
    </lineage>
</organism>
<dbReference type="AlphaFoldDB" id="R4K8F0"/>
<dbReference type="HOGENOM" id="CLU_3116422_0_0_9"/>
<dbReference type="STRING" id="86416.Clopa_3151"/>
<proteinExistence type="predicted"/>
<dbReference type="EMBL" id="CP003261">
    <property type="protein sequence ID" value="AGK97966.1"/>
    <property type="molecule type" value="Genomic_DNA"/>
</dbReference>
<accession>R4K8F0</accession>
<dbReference type="Proteomes" id="UP000013523">
    <property type="component" value="Chromosome"/>
</dbReference>
<reference evidence="1 2" key="1">
    <citation type="submission" date="2012-01" db="EMBL/GenBank/DDBJ databases">
        <title>Complete sequence of chromosome of Clostridium pasteurianum BC1.</title>
        <authorList>
            <consortium name="US DOE Joint Genome Institute"/>
            <person name="Lucas S."/>
            <person name="Han J."/>
            <person name="Lapidus A."/>
            <person name="Cheng J.-F."/>
            <person name="Goodwin L."/>
            <person name="Pitluck S."/>
            <person name="Peters L."/>
            <person name="Mikhailova N."/>
            <person name="Teshima H."/>
            <person name="Detter J.C."/>
            <person name="Han C."/>
            <person name="Tapia R."/>
            <person name="Land M."/>
            <person name="Hauser L."/>
            <person name="Kyrpides N."/>
            <person name="Ivanova N."/>
            <person name="Pagani I."/>
            <person name="Dunn J."/>
            <person name="Taghavi S."/>
            <person name="Francis A."/>
            <person name="van der Lelie D."/>
            <person name="Woyke T."/>
        </authorList>
    </citation>
    <scope>NUCLEOTIDE SEQUENCE [LARGE SCALE GENOMIC DNA]</scope>
    <source>
        <strain evidence="1 2">BC1</strain>
    </source>
</reference>
<evidence type="ECO:0000313" key="2">
    <source>
        <dbReference type="Proteomes" id="UP000013523"/>
    </source>
</evidence>
<keyword evidence="2" id="KW-1185">Reference proteome</keyword>
<protein>
    <submittedName>
        <fullName evidence="1">Uncharacterized protein</fullName>
    </submittedName>
</protein>
<sequence length="50" mass="6028">MKRKLLLTLVFSVLIVSFCYYTRYKNINQKQNNNQVIRPKIIHPRIDGSY</sequence>
<evidence type="ECO:0000313" key="1">
    <source>
        <dbReference type="EMBL" id="AGK97966.1"/>
    </source>
</evidence>
<name>R4K8F0_CLOPA</name>